<dbReference type="GO" id="GO:0003676">
    <property type="term" value="F:nucleic acid binding"/>
    <property type="evidence" value="ECO:0007669"/>
    <property type="project" value="InterPro"/>
</dbReference>
<evidence type="ECO:0000313" key="4">
    <source>
        <dbReference type="Proteomes" id="UP000801492"/>
    </source>
</evidence>
<proteinExistence type="predicted"/>
<feature type="domain" description="DDE-1" evidence="2">
    <location>
        <begin position="121"/>
        <end position="177"/>
    </location>
</feature>
<dbReference type="EMBL" id="VTPC01088317">
    <property type="protein sequence ID" value="KAF2886227.1"/>
    <property type="molecule type" value="Genomic_DNA"/>
</dbReference>
<dbReference type="AlphaFoldDB" id="A0A8K0G2Q8"/>
<dbReference type="Pfam" id="PF03184">
    <property type="entry name" value="DDE_1"/>
    <property type="match status" value="1"/>
</dbReference>
<dbReference type="InterPro" id="IPR004875">
    <property type="entry name" value="DDE_SF_endonuclease_dom"/>
</dbReference>
<comment type="caution">
    <text evidence="3">The sequence shown here is derived from an EMBL/GenBank/DDBJ whole genome shotgun (WGS) entry which is preliminary data.</text>
</comment>
<evidence type="ECO:0000313" key="3">
    <source>
        <dbReference type="EMBL" id="KAF2886227.1"/>
    </source>
</evidence>
<dbReference type="Proteomes" id="UP000801492">
    <property type="component" value="Unassembled WGS sequence"/>
</dbReference>
<accession>A0A8K0G2Q8</accession>
<evidence type="ECO:0000256" key="1">
    <source>
        <dbReference type="SAM" id="MobiDB-lite"/>
    </source>
</evidence>
<feature type="compositionally biased region" description="Polar residues" evidence="1">
    <location>
        <begin position="28"/>
        <end position="38"/>
    </location>
</feature>
<reference evidence="3" key="1">
    <citation type="submission" date="2019-08" db="EMBL/GenBank/DDBJ databases">
        <title>The genome of the North American firefly Photinus pyralis.</title>
        <authorList>
            <consortium name="Photinus pyralis genome working group"/>
            <person name="Fallon T.R."/>
            <person name="Sander Lower S.E."/>
            <person name="Weng J.-K."/>
        </authorList>
    </citation>
    <scope>NUCLEOTIDE SEQUENCE</scope>
    <source>
        <strain evidence="3">TRF0915ILg1</strain>
        <tissue evidence="3">Whole body</tissue>
    </source>
</reference>
<keyword evidence="4" id="KW-1185">Reference proteome</keyword>
<feature type="region of interest" description="Disordered" evidence="1">
    <location>
        <begin position="28"/>
        <end position="51"/>
    </location>
</feature>
<sequence length="181" mass="21001">MEVFNIWLTEQDRIFRSYSVNFNSRATESSNTKSTFSHQLRKKHNTKPGRPNVLDANEKKALEHILMKTAEWGLPVAGDDLHNIVKAYLDKQGRIIEQFHHNIPGKHWTKYPERILNSTKTAILLFAATADGKSLPPYVVYKAEQIYDGWCIGGPKHTRYNRTKLGWVDAEYLEDWFLNIV</sequence>
<evidence type="ECO:0000259" key="2">
    <source>
        <dbReference type="Pfam" id="PF03184"/>
    </source>
</evidence>
<gene>
    <name evidence="3" type="ORF">ILUMI_19946</name>
</gene>
<dbReference type="OrthoDB" id="8193167at2759"/>
<protein>
    <recommendedName>
        <fullName evidence="2">DDE-1 domain-containing protein</fullName>
    </recommendedName>
</protein>
<organism evidence="3 4">
    <name type="scientific">Ignelater luminosus</name>
    <name type="common">Cucubano</name>
    <name type="synonym">Pyrophorus luminosus</name>
    <dbReference type="NCBI Taxonomy" id="2038154"/>
    <lineage>
        <taxon>Eukaryota</taxon>
        <taxon>Metazoa</taxon>
        <taxon>Ecdysozoa</taxon>
        <taxon>Arthropoda</taxon>
        <taxon>Hexapoda</taxon>
        <taxon>Insecta</taxon>
        <taxon>Pterygota</taxon>
        <taxon>Neoptera</taxon>
        <taxon>Endopterygota</taxon>
        <taxon>Coleoptera</taxon>
        <taxon>Polyphaga</taxon>
        <taxon>Elateriformia</taxon>
        <taxon>Elateroidea</taxon>
        <taxon>Elateridae</taxon>
        <taxon>Agrypninae</taxon>
        <taxon>Pyrophorini</taxon>
        <taxon>Ignelater</taxon>
    </lineage>
</organism>
<name>A0A8K0G2Q8_IGNLU</name>